<dbReference type="PROSITE" id="PS51257">
    <property type="entry name" value="PROKAR_LIPOPROTEIN"/>
    <property type="match status" value="1"/>
</dbReference>
<protein>
    <submittedName>
        <fullName evidence="1">Protein involved in gliding motility GldD</fullName>
    </submittedName>
</protein>
<keyword evidence="2" id="KW-1185">Reference proteome</keyword>
<name>A0A4Q7PGD5_9FLAO</name>
<evidence type="ECO:0000313" key="1">
    <source>
        <dbReference type="EMBL" id="RZS99583.1"/>
    </source>
</evidence>
<comment type="caution">
    <text evidence="1">The sequence shown here is derived from an EMBL/GenBank/DDBJ whole genome shotgun (WGS) entry which is preliminary data.</text>
</comment>
<dbReference type="EMBL" id="SGXE01000001">
    <property type="protein sequence ID" value="RZS99583.1"/>
    <property type="molecule type" value="Genomic_DNA"/>
</dbReference>
<gene>
    <name evidence="1" type="ORF">EV197_0805</name>
</gene>
<dbReference type="OrthoDB" id="679501at2"/>
<organism evidence="1 2">
    <name type="scientific">Aquimarina brevivitae</name>
    <dbReference type="NCBI Taxonomy" id="323412"/>
    <lineage>
        <taxon>Bacteria</taxon>
        <taxon>Pseudomonadati</taxon>
        <taxon>Bacteroidota</taxon>
        <taxon>Flavobacteriia</taxon>
        <taxon>Flavobacteriales</taxon>
        <taxon>Flavobacteriaceae</taxon>
        <taxon>Aquimarina</taxon>
    </lineage>
</organism>
<sequence>MLKNSLILLIGVLILSSCGGDVIPKPKGYLRLAYDAPKYDSIITNCPFTFEINKHAQLNSVRKKVDCWYNITYPKQKATIYLSYYPVDKNLDSLLRDAQNLTQEHTKKADAIKPEEYIDQKNNVYGMIYKVTGNAASNTQFYVTDSTNNFLTGSVYFNARPNYDSILPASAYIRQDVIHLMETIKWK</sequence>
<dbReference type="Proteomes" id="UP000292262">
    <property type="component" value="Unassembled WGS sequence"/>
</dbReference>
<proteinExistence type="predicted"/>
<dbReference type="Pfam" id="PF25593">
    <property type="entry name" value="GldD_lipo"/>
    <property type="match status" value="1"/>
</dbReference>
<dbReference type="NCBIfam" id="TIGR03512">
    <property type="entry name" value="GldD_lipo"/>
    <property type="match status" value="1"/>
</dbReference>
<evidence type="ECO:0000313" key="2">
    <source>
        <dbReference type="Proteomes" id="UP000292262"/>
    </source>
</evidence>
<dbReference type="InterPro" id="IPR019850">
    <property type="entry name" value="GldD-like"/>
</dbReference>
<dbReference type="RefSeq" id="WP_130285408.1">
    <property type="nucleotide sequence ID" value="NZ_SGXE01000001.1"/>
</dbReference>
<dbReference type="AlphaFoldDB" id="A0A4Q7PGD5"/>
<reference evidence="1 2" key="1">
    <citation type="submission" date="2019-02" db="EMBL/GenBank/DDBJ databases">
        <title>Genomic Encyclopedia of Type Strains, Phase IV (KMG-IV): sequencing the most valuable type-strain genomes for metagenomic binning, comparative biology and taxonomic classification.</title>
        <authorList>
            <person name="Goeker M."/>
        </authorList>
    </citation>
    <scope>NUCLEOTIDE SEQUENCE [LARGE SCALE GENOMIC DNA]</scope>
    <source>
        <strain evidence="1 2">DSM 17196</strain>
    </source>
</reference>
<accession>A0A4Q7PGD5</accession>